<dbReference type="STRING" id="64702.SAMN05443377_10314"/>
<dbReference type="SUPFAM" id="SSF47413">
    <property type="entry name" value="lambda repressor-like DNA-binding domains"/>
    <property type="match status" value="1"/>
</dbReference>
<dbReference type="PANTHER" id="PTHR30146:SF109">
    <property type="entry name" value="HTH-TYPE TRANSCRIPTIONAL REGULATOR GALS"/>
    <property type="match status" value="1"/>
</dbReference>
<gene>
    <name evidence="5" type="ORF">SAMN05443377_10314</name>
</gene>
<dbReference type="GO" id="GO:0000976">
    <property type="term" value="F:transcription cis-regulatory region binding"/>
    <property type="evidence" value="ECO:0007669"/>
    <property type="project" value="TreeGrafter"/>
</dbReference>
<dbReference type="PROSITE" id="PS50932">
    <property type="entry name" value="HTH_LACI_2"/>
    <property type="match status" value="1"/>
</dbReference>
<dbReference type="Pfam" id="PF00356">
    <property type="entry name" value="LacI"/>
    <property type="match status" value="1"/>
</dbReference>
<dbReference type="EMBL" id="FOGZ01000003">
    <property type="protein sequence ID" value="SER57946.1"/>
    <property type="molecule type" value="Genomic_DNA"/>
</dbReference>
<dbReference type="PANTHER" id="PTHR30146">
    <property type="entry name" value="LACI-RELATED TRANSCRIPTIONAL REPRESSOR"/>
    <property type="match status" value="1"/>
</dbReference>
<dbReference type="CDD" id="cd01574">
    <property type="entry name" value="PBP1_LacI"/>
    <property type="match status" value="1"/>
</dbReference>
<dbReference type="SMART" id="SM00354">
    <property type="entry name" value="HTH_LACI"/>
    <property type="match status" value="1"/>
</dbReference>
<dbReference type="OrthoDB" id="9785139at2"/>
<dbReference type="Proteomes" id="UP000198815">
    <property type="component" value="Unassembled WGS sequence"/>
</dbReference>
<reference evidence="5 6" key="1">
    <citation type="submission" date="2016-10" db="EMBL/GenBank/DDBJ databases">
        <authorList>
            <person name="de Groot N.N."/>
        </authorList>
    </citation>
    <scope>NUCLEOTIDE SEQUENCE [LARGE SCALE GENOMIC DNA]</scope>
    <source>
        <strain evidence="5 6">DSM 16859</strain>
    </source>
</reference>
<proteinExistence type="predicted"/>
<dbReference type="CDD" id="cd01392">
    <property type="entry name" value="HTH_LacI"/>
    <property type="match status" value="1"/>
</dbReference>
<dbReference type="InterPro" id="IPR046335">
    <property type="entry name" value="LacI/GalR-like_sensor"/>
</dbReference>
<evidence type="ECO:0000313" key="5">
    <source>
        <dbReference type="EMBL" id="SER57946.1"/>
    </source>
</evidence>
<dbReference type="GO" id="GO:0003700">
    <property type="term" value="F:DNA-binding transcription factor activity"/>
    <property type="evidence" value="ECO:0007669"/>
    <property type="project" value="TreeGrafter"/>
</dbReference>
<sequence length="333" mass="35249">MKDAVHRPSMADVAARAGVSHQTVSRVLNDPGSVAPATRKRVESAIAELHYRRNLAARALAGRHARVIGVLSDMGPWFGPTQSLVAIERGARAMGYLTVAGVLTDAADLGTTVRQFLDLGVEGAIVIAHDRPTLGAARMLSGQLPVCLVCADGQHADTAQVVIDQYGAARAATRHLLDSGRRHIAHLAGPIDWFDAARREQGWRDELSDAGLDHIVRAAGWRAVEGYRATQSLLASGTRFDAVFAANDMVALGAIRAANAVGLRVPEDIAIAGFDDVEGADQFLPPLTSVRQPFPELGLAAVGQLGRLLAGQATEPVVLRPELVIRTSSASPR</sequence>
<evidence type="ECO:0000313" key="6">
    <source>
        <dbReference type="Proteomes" id="UP000198815"/>
    </source>
</evidence>
<dbReference type="RefSeq" id="WP_091967303.1">
    <property type="nucleotide sequence ID" value="NZ_FOGZ01000003.1"/>
</dbReference>
<dbReference type="AlphaFoldDB" id="A0A1H9QBM7"/>
<dbReference type="InterPro" id="IPR010982">
    <property type="entry name" value="Lambda_DNA-bd_dom_sf"/>
</dbReference>
<dbReference type="InterPro" id="IPR028082">
    <property type="entry name" value="Peripla_BP_I"/>
</dbReference>
<dbReference type="Gene3D" id="1.10.260.40">
    <property type="entry name" value="lambda repressor-like DNA-binding domains"/>
    <property type="match status" value="1"/>
</dbReference>
<dbReference type="Pfam" id="PF13377">
    <property type="entry name" value="Peripla_BP_3"/>
    <property type="match status" value="1"/>
</dbReference>
<accession>A0A1H9QBM7</accession>
<keyword evidence="6" id="KW-1185">Reference proteome</keyword>
<keyword evidence="3" id="KW-0804">Transcription</keyword>
<dbReference type="InterPro" id="IPR000843">
    <property type="entry name" value="HTH_LacI"/>
</dbReference>
<evidence type="ECO:0000256" key="3">
    <source>
        <dbReference type="ARBA" id="ARBA00023163"/>
    </source>
</evidence>
<protein>
    <submittedName>
        <fullName evidence="5">DNA-binding transcriptional regulator, LacI/PurR family</fullName>
    </submittedName>
</protein>
<keyword evidence="1" id="KW-0805">Transcription regulation</keyword>
<evidence type="ECO:0000256" key="2">
    <source>
        <dbReference type="ARBA" id="ARBA00023125"/>
    </source>
</evidence>
<name>A0A1H9QBM7_9ACTN</name>
<dbReference type="PROSITE" id="PS00356">
    <property type="entry name" value="HTH_LACI_1"/>
    <property type="match status" value="1"/>
</dbReference>
<evidence type="ECO:0000256" key="1">
    <source>
        <dbReference type="ARBA" id="ARBA00023015"/>
    </source>
</evidence>
<evidence type="ECO:0000259" key="4">
    <source>
        <dbReference type="PROSITE" id="PS50932"/>
    </source>
</evidence>
<dbReference type="Gene3D" id="3.40.50.2300">
    <property type="match status" value="2"/>
</dbReference>
<keyword evidence="2 5" id="KW-0238">DNA-binding</keyword>
<feature type="domain" description="HTH lacI-type" evidence="4">
    <location>
        <begin position="8"/>
        <end position="62"/>
    </location>
</feature>
<organism evidence="5 6">
    <name type="scientific">Propionibacterium cyclohexanicum</name>
    <dbReference type="NCBI Taxonomy" id="64702"/>
    <lineage>
        <taxon>Bacteria</taxon>
        <taxon>Bacillati</taxon>
        <taxon>Actinomycetota</taxon>
        <taxon>Actinomycetes</taxon>
        <taxon>Propionibacteriales</taxon>
        <taxon>Propionibacteriaceae</taxon>
        <taxon>Propionibacterium</taxon>
    </lineage>
</organism>
<dbReference type="SUPFAM" id="SSF53822">
    <property type="entry name" value="Periplasmic binding protein-like I"/>
    <property type="match status" value="1"/>
</dbReference>